<accession>C0EI57</accession>
<keyword evidence="2" id="KW-1185">Reference proteome</keyword>
<sequence length="97" mass="11405">MQLIIGGHTTHLQEIMICCFVFLPEGENGLSCQVSCRKTPCQKHSISDSNETPIYGTWDMQWDDRMHPSACAYYYRFRRCTPRAVLFSVWNYTDFRN</sequence>
<protein>
    <submittedName>
        <fullName evidence="1">Uncharacterized protein</fullName>
    </submittedName>
</protein>
<dbReference type="HOGENOM" id="CLU_2341835_0_0_9"/>
<gene>
    <name evidence="1" type="ORF">CLOSTMETH_03552</name>
</gene>
<reference evidence="1 2" key="2">
    <citation type="submission" date="2009-02" db="EMBL/GenBank/DDBJ databases">
        <title>Draft genome sequence of Clostridium methylpentosum (DSM 5476).</title>
        <authorList>
            <person name="Sudarsanam P."/>
            <person name="Ley R."/>
            <person name="Guruge J."/>
            <person name="Turnbaugh P.J."/>
            <person name="Mahowald M."/>
            <person name="Liep D."/>
            <person name="Gordon J."/>
        </authorList>
    </citation>
    <scope>NUCLEOTIDE SEQUENCE [LARGE SCALE GENOMIC DNA]</scope>
    <source>
        <strain evidence="1 2">DSM 5476</strain>
    </source>
</reference>
<dbReference type="EMBL" id="ACEC01000124">
    <property type="protein sequence ID" value="EEG28865.1"/>
    <property type="molecule type" value="Genomic_DNA"/>
</dbReference>
<reference evidence="1 2" key="1">
    <citation type="submission" date="2009-01" db="EMBL/GenBank/DDBJ databases">
        <authorList>
            <person name="Fulton L."/>
            <person name="Clifton S."/>
            <person name="Fulton B."/>
            <person name="Xu J."/>
            <person name="Minx P."/>
            <person name="Pepin K.H."/>
            <person name="Johnson M."/>
            <person name="Bhonagiri V."/>
            <person name="Nash W.E."/>
            <person name="Mardis E.R."/>
            <person name="Wilson R.K."/>
        </authorList>
    </citation>
    <scope>NUCLEOTIDE SEQUENCE [LARGE SCALE GENOMIC DNA]</scope>
    <source>
        <strain evidence="1 2">DSM 5476</strain>
    </source>
</reference>
<dbReference type="AlphaFoldDB" id="C0EI57"/>
<name>C0EI57_9FIRM</name>
<evidence type="ECO:0000313" key="1">
    <source>
        <dbReference type="EMBL" id="EEG28865.1"/>
    </source>
</evidence>
<proteinExistence type="predicted"/>
<comment type="caution">
    <text evidence="1">The sequence shown here is derived from an EMBL/GenBank/DDBJ whole genome shotgun (WGS) entry which is preliminary data.</text>
</comment>
<evidence type="ECO:0000313" key="2">
    <source>
        <dbReference type="Proteomes" id="UP000003340"/>
    </source>
</evidence>
<organism evidence="1 2">
    <name type="scientific">[Clostridium] methylpentosum DSM 5476</name>
    <dbReference type="NCBI Taxonomy" id="537013"/>
    <lineage>
        <taxon>Bacteria</taxon>
        <taxon>Bacillati</taxon>
        <taxon>Bacillota</taxon>
        <taxon>Clostridia</taxon>
        <taxon>Eubacteriales</taxon>
        <taxon>Oscillospiraceae</taxon>
        <taxon>Oscillospiraceae incertae sedis</taxon>
    </lineage>
</organism>
<dbReference type="Proteomes" id="UP000003340">
    <property type="component" value="Unassembled WGS sequence"/>
</dbReference>